<feature type="domain" description="(S)-ureidoglycine aminohydrolase cupin" evidence="1">
    <location>
        <begin position="34"/>
        <end position="81"/>
    </location>
</feature>
<dbReference type="PANTHER" id="PTHR40943">
    <property type="entry name" value="CYTOPLASMIC PROTEIN-RELATED"/>
    <property type="match status" value="1"/>
</dbReference>
<protein>
    <recommendedName>
        <fullName evidence="1">(S)-ureidoglycine aminohydrolase cupin domain-containing protein</fullName>
    </recommendedName>
</protein>
<organism evidence="2 3">
    <name type="scientific">Gordonia polyisoprenivorans (strain DSM 44266 / VH2)</name>
    <dbReference type="NCBI Taxonomy" id="1112204"/>
    <lineage>
        <taxon>Bacteria</taxon>
        <taxon>Bacillati</taxon>
        <taxon>Actinomycetota</taxon>
        <taxon>Actinomycetes</taxon>
        <taxon>Mycobacteriales</taxon>
        <taxon>Gordoniaceae</taxon>
        <taxon>Gordonia</taxon>
    </lineage>
</organism>
<evidence type="ECO:0000313" key="2">
    <source>
        <dbReference type="EMBL" id="AFA71775.1"/>
    </source>
</evidence>
<dbReference type="AlphaFoldDB" id="H6MWW9"/>
<dbReference type="HOGENOM" id="CLU_1001327_0_0_11"/>
<dbReference type="Gene3D" id="2.60.120.10">
    <property type="entry name" value="Jelly Rolls"/>
    <property type="match status" value="2"/>
</dbReference>
<dbReference type="InterPro" id="IPR011051">
    <property type="entry name" value="RmlC_Cupin_sf"/>
</dbReference>
<proteinExistence type="predicted"/>
<dbReference type="KEGG" id="gpo:GPOL_c07060"/>
<evidence type="ECO:0000259" key="1">
    <source>
        <dbReference type="Pfam" id="PF05899"/>
    </source>
</evidence>
<sequence length="233" mass="25331">MGTHEAGFWRAGKGIRGCSLDGSCRMPYSAPLGDETIVVVEGTATITVAATGRQHRIGPGSIVCHPKGVDLVWEINGPSFKRFTALWDCDNPATPLTDIIVGHIHDAPPPDSWEPYSWDEPADGHFDTGELYYVRSTGTTGTLMTGIWHSGPGIQPCAPDGTVGFPYTTPLGDETELILEGRIRVHDYDTDTDYEFGPGDVVGLSRGHRVHWSTVTPYVTKLWIITNDEVPSP</sequence>
<dbReference type="InterPro" id="IPR008579">
    <property type="entry name" value="UGlyAH_Cupin_dom"/>
</dbReference>
<reference evidence="2 3" key="1">
    <citation type="journal article" date="2012" name="Appl. Environ. Microbiol.">
        <title>Involvement of two latex-clearing proteins during rubber degradation and insights into the subsequent degradation pathway revealed by the genome sequence of Gordonia polyisoprenivorans strain VH2.</title>
        <authorList>
            <person name="Hiessl S."/>
            <person name="Schuldes J."/>
            <person name="Thurmer A."/>
            <person name="Halbsguth T."/>
            <person name="Broker D."/>
            <person name="Angelov A."/>
            <person name="Liebl W."/>
            <person name="Daniel R."/>
            <person name="Steinbuchel A."/>
        </authorList>
    </citation>
    <scope>NUCLEOTIDE SEQUENCE [LARGE SCALE GENOMIC DNA]</scope>
    <source>
        <strain evidence="3">DSM 44266 / VH2</strain>
    </source>
</reference>
<dbReference type="InterPro" id="IPR014710">
    <property type="entry name" value="RmlC-like_jellyroll"/>
</dbReference>
<dbReference type="PANTHER" id="PTHR40943:SF1">
    <property type="entry name" value="CYTOPLASMIC PROTEIN"/>
    <property type="match status" value="1"/>
</dbReference>
<dbReference type="EMBL" id="CP003119">
    <property type="protein sequence ID" value="AFA71775.1"/>
    <property type="molecule type" value="Genomic_DNA"/>
</dbReference>
<accession>H6MWW9</accession>
<gene>
    <name evidence="2" type="ordered locus">GPOL_c07060</name>
</gene>
<dbReference type="Proteomes" id="UP000009154">
    <property type="component" value="Chromosome"/>
</dbReference>
<keyword evidence="3" id="KW-1185">Reference proteome</keyword>
<dbReference type="SUPFAM" id="SSF51182">
    <property type="entry name" value="RmlC-like cupins"/>
    <property type="match status" value="2"/>
</dbReference>
<evidence type="ECO:0000313" key="3">
    <source>
        <dbReference type="Proteomes" id="UP000009154"/>
    </source>
</evidence>
<name>H6MWW9_GORPV</name>
<dbReference type="Pfam" id="PF05899">
    <property type="entry name" value="Cupin_3"/>
    <property type="match status" value="1"/>
</dbReference>
<dbReference type="eggNOG" id="COG3450">
    <property type="taxonomic scope" value="Bacteria"/>
</dbReference>
<dbReference type="eggNOG" id="COG3837">
    <property type="taxonomic scope" value="Bacteria"/>
</dbReference>